<protein>
    <submittedName>
        <fullName evidence="9">Y+L amino acid transporter 2</fullName>
    </submittedName>
</protein>
<feature type="transmembrane region" description="Helical" evidence="8">
    <location>
        <begin position="288"/>
        <end position="315"/>
    </location>
</feature>
<organism evidence="9 10">
    <name type="scientific">Brachionus plicatilis</name>
    <name type="common">Marine rotifer</name>
    <name type="synonym">Brachionus muelleri</name>
    <dbReference type="NCBI Taxonomy" id="10195"/>
    <lineage>
        <taxon>Eukaryota</taxon>
        <taxon>Metazoa</taxon>
        <taxon>Spiralia</taxon>
        <taxon>Gnathifera</taxon>
        <taxon>Rotifera</taxon>
        <taxon>Eurotatoria</taxon>
        <taxon>Monogononta</taxon>
        <taxon>Pseudotrocha</taxon>
        <taxon>Ploima</taxon>
        <taxon>Brachionidae</taxon>
        <taxon>Brachionus</taxon>
    </lineage>
</organism>
<dbReference type="PIRSF" id="PIRSF006060">
    <property type="entry name" value="AA_transporter"/>
    <property type="match status" value="1"/>
</dbReference>
<comment type="caution">
    <text evidence="9">The sequence shown here is derived from an EMBL/GenBank/DDBJ whole genome shotgun (WGS) entry which is preliminary data.</text>
</comment>
<dbReference type="STRING" id="10195.A0A3M7SLR5"/>
<keyword evidence="10" id="KW-1185">Reference proteome</keyword>
<dbReference type="Proteomes" id="UP000276133">
    <property type="component" value="Unassembled WGS sequence"/>
</dbReference>
<keyword evidence="3" id="KW-0813">Transport</keyword>
<evidence type="ECO:0000256" key="3">
    <source>
        <dbReference type="ARBA" id="ARBA00022448"/>
    </source>
</evidence>
<dbReference type="GO" id="GO:0005886">
    <property type="term" value="C:plasma membrane"/>
    <property type="evidence" value="ECO:0007669"/>
    <property type="project" value="UniProtKB-SubCell"/>
</dbReference>
<evidence type="ECO:0000256" key="7">
    <source>
        <dbReference type="ARBA" id="ARBA00023136"/>
    </source>
</evidence>
<dbReference type="PANTHER" id="PTHR11785:SF528">
    <property type="entry name" value="AMINO ACID TRANSPORTER PROTEIN JHI-21"/>
    <property type="match status" value="1"/>
</dbReference>
<dbReference type="FunFam" id="1.20.1740.10:FF:000003">
    <property type="entry name" value="Y+L amino acid transporter 1 isoform X1"/>
    <property type="match status" value="1"/>
</dbReference>
<evidence type="ECO:0000256" key="4">
    <source>
        <dbReference type="ARBA" id="ARBA00022475"/>
    </source>
</evidence>
<feature type="transmembrane region" description="Helical" evidence="8">
    <location>
        <begin position="242"/>
        <end position="264"/>
    </location>
</feature>
<evidence type="ECO:0000256" key="8">
    <source>
        <dbReference type="SAM" id="Phobius"/>
    </source>
</evidence>
<dbReference type="Gene3D" id="1.20.1740.10">
    <property type="entry name" value="Amino acid/polyamine transporter I"/>
    <property type="match status" value="1"/>
</dbReference>
<feature type="transmembrane region" description="Helical" evidence="8">
    <location>
        <begin position="133"/>
        <end position="154"/>
    </location>
</feature>
<evidence type="ECO:0000313" key="9">
    <source>
        <dbReference type="EMBL" id="RNA36723.1"/>
    </source>
</evidence>
<feature type="transmembrane region" description="Helical" evidence="8">
    <location>
        <begin position="160"/>
        <end position="183"/>
    </location>
</feature>
<evidence type="ECO:0000313" key="10">
    <source>
        <dbReference type="Proteomes" id="UP000276133"/>
    </source>
</evidence>
<feature type="transmembrane region" description="Helical" evidence="8">
    <location>
        <begin position="396"/>
        <end position="417"/>
    </location>
</feature>
<gene>
    <name evidence="9" type="ORF">BpHYR1_050665</name>
</gene>
<dbReference type="InterPro" id="IPR050598">
    <property type="entry name" value="AminoAcid_Transporter"/>
</dbReference>
<dbReference type="GO" id="GO:0015179">
    <property type="term" value="F:L-amino acid transmembrane transporter activity"/>
    <property type="evidence" value="ECO:0007669"/>
    <property type="project" value="TreeGrafter"/>
</dbReference>
<feature type="transmembrane region" description="Helical" evidence="8">
    <location>
        <begin position="14"/>
        <end position="35"/>
    </location>
</feature>
<keyword evidence="6 8" id="KW-1133">Transmembrane helix</keyword>
<dbReference type="EMBL" id="REGN01001135">
    <property type="protein sequence ID" value="RNA36723.1"/>
    <property type="molecule type" value="Genomic_DNA"/>
</dbReference>
<comment type="similarity">
    <text evidence="2">Belongs to the amino acid-polyamine-organocation (APC) superfamily. L-type amino acid transporter (LAT) (TC 2.A.3.8) family.</text>
</comment>
<proteinExistence type="inferred from homology"/>
<dbReference type="PANTHER" id="PTHR11785">
    <property type="entry name" value="AMINO ACID TRANSPORTER"/>
    <property type="match status" value="1"/>
</dbReference>
<dbReference type="OrthoDB" id="3257095at2759"/>
<feature type="transmembrane region" description="Helical" evidence="8">
    <location>
        <begin position="423"/>
        <end position="441"/>
    </location>
</feature>
<feature type="transmembrane region" description="Helical" evidence="8">
    <location>
        <begin position="361"/>
        <end position="384"/>
    </location>
</feature>
<evidence type="ECO:0000256" key="5">
    <source>
        <dbReference type="ARBA" id="ARBA00022692"/>
    </source>
</evidence>
<evidence type="ECO:0000256" key="1">
    <source>
        <dbReference type="ARBA" id="ARBA00004651"/>
    </source>
</evidence>
<comment type="subcellular location">
    <subcellularLocation>
        <location evidence="1">Cell membrane</location>
        <topology evidence="1">Multi-pass membrane protein</topology>
    </subcellularLocation>
</comment>
<name>A0A3M7SLR5_BRAPC</name>
<dbReference type="AlphaFoldDB" id="A0A3M7SLR5"/>
<evidence type="ECO:0000256" key="6">
    <source>
        <dbReference type="ARBA" id="ARBA00022989"/>
    </source>
</evidence>
<evidence type="ECO:0000256" key="2">
    <source>
        <dbReference type="ARBA" id="ARBA00007040"/>
    </source>
</evidence>
<keyword evidence="4" id="KW-1003">Cell membrane</keyword>
<accession>A0A3M7SLR5</accession>
<sequence length="458" mass="51433">MAVELSPIKLKKGINFFTACTLIIGNIIGSGIFITSKGVLENSGSPIVSLLVWTMSGLLTLVGAYCYTELGTLIQTSGGDYAYINESYGRLASFLYTYMIVFVIFPCITAVFGITVSVYILRIFYEDCEAPRVLVRVVAAMTIILLSVLNMYKIKLVSKIQAAFTITKIFALLIIISMGVYNLGKRSDAIKVKVLNEWFPQDLKLNGIGMAFYNGLFAYSGWNCLNFLTEEMKEPEKNLPRALTISIPLITFIYLITNISYFLVLTPGEILSTEAVALTFSRKIFNQYVWLTPLFISFSTFGALSGCILGASRAYYASARDGNLPQLFALICIKNFTPITCIMLQAFMSIIILFMEDLDSLILYGAFTEILFISLSLSSIFYFRYRRPNAIRPIKVNLIFPIIFLIVCFFLLLLTLIQNPKEVLKSFLFVSTGIPVYFICIKWKTKPIIIAELSSNFF</sequence>
<reference evidence="9 10" key="1">
    <citation type="journal article" date="2018" name="Sci. Rep.">
        <title>Genomic signatures of local adaptation to the degree of environmental predictability in rotifers.</title>
        <authorList>
            <person name="Franch-Gras L."/>
            <person name="Hahn C."/>
            <person name="Garcia-Roger E.M."/>
            <person name="Carmona M.J."/>
            <person name="Serra M."/>
            <person name="Gomez A."/>
        </authorList>
    </citation>
    <scope>NUCLEOTIDE SEQUENCE [LARGE SCALE GENOMIC DNA]</scope>
    <source>
        <strain evidence="9">HYR1</strain>
    </source>
</reference>
<feature type="transmembrane region" description="Helical" evidence="8">
    <location>
        <begin position="95"/>
        <end position="121"/>
    </location>
</feature>
<keyword evidence="7 8" id="KW-0472">Membrane</keyword>
<dbReference type="InterPro" id="IPR002293">
    <property type="entry name" value="AA/rel_permease1"/>
</dbReference>
<dbReference type="Pfam" id="PF13520">
    <property type="entry name" value="AA_permease_2"/>
    <property type="match status" value="1"/>
</dbReference>
<feature type="transmembrane region" description="Helical" evidence="8">
    <location>
        <begin position="327"/>
        <end position="355"/>
    </location>
</feature>
<keyword evidence="5 8" id="KW-0812">Transmembrane</keyword>